<evidence type="ECO:0000256" key="1">
    <source>
        <dbReference type="SAM" id="MobiDB-lite"/>
    </source>
</evidence>
<organism evidence="2 3">
    <name type="scientific">Iamia majanohamensis</name>
    <dbReference type="NCBI Taxonomy" id="467976"/>
    <lineage>
        <taxon>Bacteria</taxon>
        <taxon>Bacillati</taxon>
        <taxon>Actinomycetota</taxon>
        <taxon>Acidimicrobiia</taxon>
        <taxon>Acidimicrobiales</taxon>
        <taxon>Iamiaceae</taxon>
        <taxon>Iamia</taxon>
    </lineage>
</organism>
<reference evidence="2" key="1">
    <citation type="submission" date="2023-01" db="EMBL/GenBank/DDBJ databases">
        <title>The diversity of Class Acidimicrobiia in South China Sea sediment environments and the proposal of Iamia marina sp. nov., a novel species of the genus Iamia.</title>
        <authorList>
            <person name="He Y."/>
            <person name="Tian X."/>
        </authorList>
    </citation>
    <scope>NUCLEOTIDE SEQUENCE</scope>
    <source>
        <strain evidence="2">DSM 19957</strain>
    </source>
</reference>
<dbReference type="AlphaFoldDB" id="A0AAE9Y8I9"/>
<evidence type="ECO:0000313" key="3">
    <source>
        <dbReference type="Proteomes" id="UP001216390"/>
    </source>
</evidence>
<feature type="compositionally biased region" description="Basic and acidic residues" evidence="1">
    <location>
        <begin position="107"/>
        <end position="125"/>
    </location>
</feature>
<proteinExistence type="predicted"/>
<accession>A0AAE9Y8I9</accession>
<keyword evidence="3" id="KW-1185">Reference proteome</keyword>
<feature type="compositionally biased region" description="Acidic residues" evidence="1">
    <location>
        <begin position="132"/>
        <end position="142"/>
    </location>
</feature>
<dbReference type="EMBL" id="CP116942">
    <property type="protein sequence ID" value="WCO66448.1"/>
    <property type="molecule type" value="Genomic_DNA"/>
</dbReference>
<feature type="compositionally biased region" description="Basic and acidic residues" evidence="1">
    <location>
        <begin position="51"/>
        <end position="64"/>
    </location>
</feature>
<name>A0AAE9Y8I9_9ACTN</name>
<gene>
    <name evidence="2" type="ORF">PO878_18275</name>
</gene>
<feature type="region of interest" description="Disordered" evidence="1">
    <location>
        <begin position="33"/>
        <end position="148"/>
    </location>
</feature>
<evidence type="ECO:0000313" key="2">
    <source>
        <dbReference type="EMBL" id="WCO66448.1"/>
    </source>
</evidence>
<dbReference type="RefSeq" id="WP_272735971.1">
    <property type="nucleotide sequence ID" value="NZ_CP116942.1"/>
</dbReference>
<dbReference type="Proteomes" id="UP001216390">
    <property type="component" value="Chromosome"/>
</dbReference>
<sequence>MALQWKRWLAYAKAKVDDTVARGDAELDRREAELAARADQEPWLAGSDRAPTLDEAKARIEARSRAAGGAPSGSPSGGATPRPGPAGPDGRDAAPDGEAPSLDAFDADVRQRATDARLAAIRDELGLGGDDGPGDDAPDDEGTPPGPG</sequence>
<dbReference type="KEGG" id="ima:PO878_18275"/>
<protein>
    <submittedName>
        <fullName evidence="2">Uncharacterized protein</fullName>
    </submittedName>
</protein>
<feature type="compositionally biased region" description="Low complexity" evidence="1">
    <location>
        <begin position="65"/>
        <end position="81"/>
    </location>
</feature>